<name>A0A177DM70_ALTAL</name>
<dbReference type="Pfam" id="PF00046">
    <property type="entry name" value="Homeodomain"/>
    <property type="match status" value="1"/>
</dbReference>
<organism evidence="7 8">
    <name type="scientific">Alternaria alternata</name>
    <name type="common">Alternaria rot fungus</name>
    <name type="synonym">Torula alternata</name>
    <dbReference type="NCBI Taxonomy" id="5599"/>
    <lineage>
        <taxon>Eukaryota</taxon>
        <taxon>Fungi</taxon>
        <taxon>Dikarya</taxon>
        <taxon>Ascomycota</taxon>
        <taxon>Pezizomycotina</taxon>
        <taxon>Dothideomycetes</taxon>
        <taxon>Pleosporomycetidae</taxon>
        <taxon>Pleosporales</taxon>
        <taxon>Pleosporineae</taxon>
        <taxon>Pleosporaceae</taxon>
        <taxon>Alternaria</taxon>
        <taxon>Alternaria sect. Alternaria</taxon>
        <taxon>Alternaria alternata complex</taxon>
    </lineage>
</organism>
<feature type="compositionally biased region" description="Low complexity" evidence="4">
    <location>
        <begin position="348"/>
        <end position="369"/>
    </location>
</feature>
<keyword evidence="8" id="KW-1185">Reference proteome</keyword>
<dbReference type="SMART" id="SM00355">
    <property type="entry name" value="ZnF_C2H2"/>
    <property type="match status" value="4"/>
</dbReference>
<keyword evidence="1" id="KW-0863">Zinc-finger</keyword>
<comment type="subcellular location">
    <subcellularLocation>
        <location evidence="2 3">Nucleus</location>
    </subcellularLocation>
</comment>
<gene>
    <name evidence="7" type="ORF">CC77DRAFT_1050520</name>
</gene>
<evidence type="ECO:0000256" key="4">
    <source>
        <dbReference type="SAM" id="MobiDB-lite"/>
    </source>
</evidence>
<evidence type="ECO:0000259" key="6">
    <source>
        <dbReference type="PROSITE" id="PS50157"/>
    </source>
</evidence>
<evidence type="ECO:0000256" key="2">
    <source>
        <dbReference type="PROSITE-ProRule" id="PRU00108"/>
    </source>
</evidence>
<dbReference type="Proteomes" id="UP000077248">
    <property type="component" value="Unassembled WGS sequence"/>
</dbReference>
<dbReference type="InterPro" id="IPR009057">
    <property type="entry name" value="Homeodomain-like_sf"/>
</dbReference>
<dbReference type="Gene3D" id="1.10.10.60">
    <property type="entry name" value="Homeodomain-like"/>
    <property type="match status" value="1"/>
</dbReference>
<evidence type="ECO:0008006" key="9">
    <source>
        <dbReference type="Google" id="ProtNLM"/>
    </source>
</evidence>
<dbReference type="CDD" id="cd00086">
    <property type="entry name" value="homeodomain"/>
    <property type="match status" value="1"/>
</dbReference>
<proteinExistence type="predicted"/>
<evidence type="ECO:0000256" key="3">
    <source>
        <dbReference type="RuleBase" id="RU000682"/>
    </source>
</evidence>
<dbReference type="RefSeq" id="XP_018385751.1">
    <property type="nucleotide sequence ID" value="XM_018527627.1"/>
</dbReference>
<feature type="region of interest" description="Disordered" evidence="4">
    <location>
        <begin position="154"/>
        <end position="187"/>
    </location>
</feature>
<accession>A0A177DM70</accession>
<dbReference type="InterPro" id="IPR001356">
    <property type="entry name" value="HD"/>
</dbReference>
<dbReference type="AlphaFoldDB" id="A0A177DM70"/>
<keyword evidence="2 3" id="KW-0238">DNA-binding</keyword>
<feature type="region of interest" description="Disordered" evidence="4">
    <location>
        <begin position="325"/>
        <end position="390"/>
    </location>
</feature>
<feature type="domain" description="C2H2-type" evidence="6">
    <location>
        <begin position="424"/>
        <end position="449"/>
    </location>
</feature>
<keyword evidence="2 3" id="KW-0371">Homeobox</keyword>
<keyword evidence="1" id="KW-0479">Metal-binding</keyword>
<dbReference type="SMART" id="SM00389">
    <property type="entry name" value="HOX"/>
    <property type="match status" value="1"/>
</dbReference>
<feature type="domain" description="Homeobox" evidence="5">
    <location>
        <begin position="178"/>
        <end position="238"/>
    </location>
</feature>
<dbReference type="OMA" id="CISTFAN"/>
<evidence type="ECO:0000256" key="1">
    <source>
        <dbReference type="PROSITE-ProRule" id="PRU00042"/>
    </source>
</evidence>
<sequence>MPHTPPVHTYTSVFVCWEASTGVGALNDWFTLHTTEEPLPQYDEGFILDFDESWLSAFMVDEVLPGPNSSHTQFNAGVTSFDDSAGCNADVDLDTLSLAGLPTPRMPSLNRLDCPSDLLKDGASERVNIVATDEQETKTESANGSCLFPTGKTVLGLSEESPPTRAYHQRPAKRSTSDKPKSKRTKISNEVRVVLDAHFDNSAYPTDGELVLLSGKTGLPVSVIKRWFVNARARKTMPEDNADADTNVDSQELHERPERSLSLEPVVGRDSLQDLDRCSPAPSVASLERYVNQTADQDSVPTLVIESALQADHFLLAPLVDAQSSKRRNTISKSRQQSPMRAFSTAGSNSSVGSRNSVRSSCSHISVDSRGSRRGRKRWTQPPLPPEAHRRKITLASTHKQSNGSSLHEKQNSNVPTLRSTRSYFCTWSSCNKSFPNRSAWARHEEAIHHCPYYWICCLDVKIAMRLPRCFVCGERDILLSHLVECHFSSCAEKPEECRTFVREDQLSQHIKGVHLDKGGGKSSIPKDVLSAWKKDNPSLLPSALICGFCGMIMDTWSQRQAHVFDHLIDGICKAAWWPLRLPFIPTRIPCAGPYTCSGCISTFANIQVAFEQHEERRTYSCRHIHDWHALFERNKTVDNPPFISCRLCGTGYPVPDLTAPGRGYIDDMRKHAEFHKLRECTQDIFADKSDFHEHMRICHGATICSTYAPWRVKRFLEQARHGIVLGAMLVTVNPFLTSNSLCDTNSFGFHLVYSEAVSVDCEDVSNG</sequence>
<dbReference type="PROSITE" id="PS50071">
    <property type="entry name" value="HOMEOBOX_2"/>
    <property type="match status" value="1"/>
</dbReference>
<dbReference type="InterPro" id="IPR013087">
    <property type="entry name" value="Znf_C2H2_type"/>
</dbReference>
<dbReference type="GO" id="GO:0008270">
    <property type="term" value="F:zinc ion binding"/>
    <property type="evidence" value="ECO:0007669"/>
    <property type="project" value="UniProtKB-KW"/>
</dbReference>
<feature type="region of interest" description="Disordered" evidence="4">
    <location>
        <begin position="238"/>
        <end position="259"/>
    </location>
</feature>
<evidence type="ECO:0000259" key="5">
    <source>
        <dbReference type="PROSITE" id="PS50071"/>
    </source>
</evidence>
<keyword evidence="2 3" id="KW-0539">Nucleus</keyword>
<dbReference type="PROSITE" id="PS50157">
    <property type="entry name" value="ZINC_FINGER_C2H2_2"/>
    <property type="match status" value="1"/>
</dbReference>
<dbReference type="SUPFAM" id="SSF46689">
    <property type="entry name" value="Homeodomain-like"/>
    <property type="match status" value="1"/>
</dbReference>
<dbReference type="VEuPathDB" id="FungiDB:CC77DRAFT_1050520"/>
<keyword evidence="1" id="KW-0862">Zinc</keyword>
<feature type="DNA-binding region" description="Homeobox" evidence="2">
    <location>
        <begin position="180"/>
        <end position="239"/>
    </location>
</feature>
<dbReference type="EMBL" id="KV441479">
    <property type="protein sequence ID" value="OAG20330.1"/>
    <property type="molecule type" value="Genomic_DNA"/>
</dbReference>
<dbReference type="KEGG" id="aalt:CC77DRAFT_1050520"/>
<dbReference type="GeneID" id="29113221"/>
<dbReference type="GO" id="GO:0005634">
    <property type="term" value="C:nucleus"/>
    <property type="evidence" value="ECO:0007669"/>
    <property type="project" value="UniProtKB-SubCell"/>
</dbReference>
<dbReference type="GO" id="GO:0003677">
    <property type="term" value="F:DNA binding"/>
    <property type="evidence" value="ECO:0007669"/>
    <property type="project" value="UniProtKB-UniRule"/>
</dbReference>
<reference evidence="7 8" key="1">
    <citation type="submission" date="2016-05" db="EMBL/GenBank/DDBJ databases">
        <title>Comparative analysis of secretome profiles of manganese(II)-oxidizing ascomycete fungi.</title>
        <authorList>
            <consortium name="DOE Joint Genome Institute"/>
            <person name="Zeiner C.A."/>
            <person name="Purvine S.O."/>
            <person name="Zink E.M."/>
            <person name="Wu S."/>
            <person name="Pasa-Tolic L."/>
            <person name="Chaput D.L."/>
            <person name="Haridas S."/>
            <person name="Grigoriev I.V."/>
            <person name="Santelli C.M."/>
            <person name="Hansel C.M."/>
        </authorList>
    </citation>
    <scope>NUCLEOTIDE SEQUENCE [LARGE SCALE GENOMIC DNA]</scope>
    <source>
        <strain evidence="7 8">SRC1lrK2f</strain>
    </source>
</reference>
<evidence type="ECO:0000313" key="8">
    <source>
        <dbReference type="Proteomes" id="UP000077248"/>
    </source>
</evidence>
<protein>
    <recommendedName>
        <fullName evidence="9">Homeobox domain-containing protein</fullName>
    </recommendedName>
</protein>
<evidence type="ECO:0000313" key="7">
    <source>
        <dbReference type="EMBL" id="OAG20330.1"/>
    </source>
</evidence>